<evidence type="ECO:0000313" key="13">
    <source>
        <dbReference type="Proteomes" id="UP000443582"/>
    </source>
</evidence>
<comment type="function">
    <text evidence="8">Catalyzes the interconversion of 2-phosphoglycerate and 3-phosphoglycerate.</text>
</comment>
<evidence type="ECO:0000256" key="6">
    <source>
        <dbReference type="ARBA" id="ARBA00023211"/>
    </source>
</evidence>
<evidence type="ECO:0000256" key="2">
    <source>
        <dbReference type="ARBA" id="ARBA00004798"/>
    </source>
</evidence>
<feature type="binding site" evidence="8">
    <location>
        <position position="398"/>
    </location>
    <ligand>
        <name>Mn(2+)</name>
        <dbReference type="ChEBI" id="CHEBI:29035"/>
        <label>1</label>
    </ligand>
</feature>
<dbReference type="SUPFAM" id="SSF53649">
    <property type="entry name" value="Alkaline phosphatase-like"/>
    <property type="match status" value="1"/>
</dbReference>
<dbReference type="CDD" id="cd16010">
    <property type="entry name" value="iPGM"/>
    <property type="match status" value="1"/>
</dbReference>
<evidence type="ECO:0000259" key="10">
    <source>
        <dbReference type="Pfam" id="PF01676"/>
    </source>
</evidence>
<feature type="domain" description="Metalloenzyme" evidence="10">
    <location>
        <begin position="8"/>
        <end position="495"/>
    </location>
</feature>
<evidence type="ECO:0000256" key="8">
    <source>
        <dbReference type="HAMAP-Rule" id="MF_01038"/>
    </source>
</evidence>
<organism evidence="12 13">
    <name type="scientific">Halobacteriovorax vibrionivorans</name>
    <dbReference type="NCBI Taxonomy" id="2152716"/>
    <lineage>
        <taxon>Bacteria</taxon>
        <taxon>Pseudomonadati</taxon>
        <taxon>Bdellovibrionota</taxon>
        <taxon>Bacteriovoracia</taxon>
        <taxon>Bacteriovoracales</taxon>
        <taxon>Halobacteriovoraceae</taxon>
        <taxon>Halobacteriovorax</taxon>
    </lineage>
</organism>
<feature type="domain" description="BPG-independent PGAM N-terminal" evidence="11">
    <location>
        <begin position="86"/>
        <end position="289"/>
    </location>
</feature>
<dbReference type="GO" id="GO:0004619">
    <property type="term" value="F:phosphoglycerate mutase activity"/>
    <property type="evidence" value="ECO:0007669"/>
    <property type="project" value="UniProtKB-EC"/>
</dbReference>
<dbReference type="Proteomes" id="UP000443582">
    <property type="component" value="Unassembled WGS sequence"/>
</dbReference>
<dbReference type="RefSeq" id="WP_114705700.1">
    <property type="nucleotide sequence ID" value="NZ_QDKL01000001.1"/>
</dbReference>
<evidence type="ECO:0000259" key="11">
    <source>
        <dbReference type="Pfam" id="PF06415"/>
    </source>
</evidence>
<comment type="catalytic activity">
    <reaction evidence="1 8">
        <text>(2R)-2-phosphoglycerate = (2R)-3-phosphoglycerate</text>
        <dbReference type="Rhea" id="RHEA:15901"/>
        <dbReference type="ChEBI" id="CHEBI:58272"/>
        <dbReference type="ChEBI" id="CHEBI:58289"/>
        <dbReference type="EC" id="5.4.2.12"/>
    </reaction>
</comment>
<proteinExistence type="inferred from homology"/>
<protein>
    <recommendedName>
        <fullName evidence="8 9">2,3-bisphosphoglycerate-independent phosphoglycerate mutase</fullName>
        <shortName evidence="8">BPG-independent PGAM</shortName>
        <shortName evidence="8">Phosphoglyceromutase</shortName>
        <shortName evidence="8">iPGM</shortName>
        <ecNumber evidence="8 9">5.4.2.12</ecNumber>
    </recommendedName>
</protein>
<dbReference type="Pfam" id="PF06415">
    <property type="entry name" value="iPGM_N"/>
    <property type="match status" value="1"/>
</dbReference>
<feature type="binding site" evidence="8">
    <location>
        <begin position="156"/>
        <end position="157"/>
    </location>
    <ligand>
        <name>substrate</name>
    </ligand>
</feature>
<dbReference type="InterPro" id="IPR005995">
    <property type="entry name" value="Pgm_bpd_ind"/>
</dbReference>
<evidence type="ECO:0000256" key="4">
    <source>
        <dbReference type="ARBA" id="ARBA00022723"/>
    </source>
</evidence>
<dbReference type="SUPFAM" id="SSF64158">
    <property type="entry name" value="2,3-Bisphosphoglycerate-independent phosphoglycerate mutase, substrate-binding domain"/>
    <property type="match status" value="1"/>
</dbReference>
<evidence type="ECO:0000256" key="1">
    <source>
        <dbReference type="ARBA" id="ARBA00000370"/>
    </source>
</evidence>
<comment type="pathway">
    <text evidence="2 8">Carbohydrate degradation; glycolysis; pyruvate from D-glyceraldehyde 3-phosphate: step 3/5.</text>
</comment>
<gene>
    <name evidence="8" type="primary">gpmI</name>
    <name evidence="12" type="ORF">DAY19_02985</name>
</gene>
<reference evidence="13" key="1">
    <citation type="journal article" date="2019" name="Int. J. Syst. Evol. Microbiol.">
        <title>Halobacteriovorax valvorus sp. nov., a novel prokaryotic predator isolated from coastal seawater of China.</title>
        <authorList>
            <person name="Chen M.-X."/>
        </authorList>
    </citation>
    <scope>NUCLEOTIDE SEQUENCE [LARGE SCALE GENOMIC DNA]</scope>
    <source>
        <strain evidence="13">BL9</strain>
    </source>
</reference>
<keyword evidence="5 8" id="KW-0324">Glycolysis</keyword>
<dbReference type="PANTHER" id="PTHR31637">
    <property type="entry name" value="2,3-BISPHOSPHOGLYCERATE-INDEPENDENT PHOSPHOGLYCERATE MUTASE"/>
    <property type="match status" value="1"/>
</dbReference>
<dbReference type="InterPro" id="IPR036646">
    <property type="entry name" value="PGAM_B_sf"/>
</dbReference>
<feature type="binding site" evidence="8">
    <location>
        <position position="184"/>
    </location>
    <ligand>
        <name>substrate</name>
    </ligand>
</feature>
<keyword evidence="13" id="KW-1185">Reference proteome</keyword>
<dbReference type="Pfam" id="PF01676">
    <property type="entry name" value="Metalloenzyme"/>
    <property type="match status" value="1"/>
</dbReference>
<dbReference type="EMBL" id="QDKL01000001">
    <property type="protein sequence ID" value="RZF22755.1"/>
    <property type="molecule type" value="Genomic_DNA"/>
</dbReference>
<feature type="binding site" evidence="8">
    <location>
        <position position="127"/>
    </location>
    <ligand>
        <name>substrate</name>
    </ligand>
</feature>
<dbReference type="EC" id="5.4.2.12" evidence="8 9"/>
<dbReference type="Gene3D" id="3.40.1450.10">
    <property type="entry name" value="BPG-independent phosphoglycerate mutase, domain B"/>
    <property type="match status" value="1"/>
</dbReference>
<feature type="binding site" evidence="8">
    <location>
        <position position="436"/>
    </location>
    <ligand>
        <name>Mn(2+)</name>
        <dbReference type="ChEBI" id="CHEBI:29035"/>
        <label>2</label>
    </ligand>
</feature>
<feature type="active site" description="Phosphoserine intermediate" evidence="8">
    <location>
        <position position="66"/>
    </location>
</feature>
<name>A0ABY0IJK5_9BACT</name>
<keyword evidence="7 8" id="KW-0413">Isomerase</keyword>
<accession>A0ABY0IJK5</accession>
<dbReference type="InterPro" id="IPR011258">
    <property type="entry name" value="BPG-indep_PGM_N"/>
</dbReference>
<evidence type="ECO:0000256" key="3">
    <source>
        <dbReference type="ARBA" id="ARBA00008819"/>
    </source>
</evidence>
<feature type="binding site" evidence="8">
    <location>
        <begin position="255"/>
        <end position="258"/>
    </location>
    <ligand>
        <name>substrate</name>
    </ligand>
</feature>
<dbReference type="PANTHER" id="PTHR31637:SF0">
    <property type="entry name" value="2,3-BISPHOSPHOGLYCERATE-INDEPENDENT PHOSPHOGLYCERATE MUTASE"/>
    <property type="match status" value="1"/>
</dbReference>
<comment type="cofactor">
    <cofactor evidence="8">
        <name>Mn(2+)</name>
        <dbReference type="ChEBI" id="CHEBI:29035"/>
    </cofactor>
    <text evidence="8">Binds 2 manganese ions per subunit.</text>
</comment>
<feature type="binding site" evidence="8">
    <location>
        <position position="453"/>
    </location>
    <ligand>
        <name>Mn(2+)</name>
        <dbReference type="ChEBI" id="CHEBI:29035"/>
        <label>1</label>
    </ligand>
</feature>
<dbReference type="HAMAP" id="MF_01038">
    <property type="entry name" value="GpmI"/>
    <property type="match status" value="1"/>
</dbReference>
<feature type="binding site" evidence="8">
    <location>
        <position position="190"/>
    </location>
    <ligand>
        <name>substrate</name>
    </ligand>
</feature>
<comment type="similarity">
    <text evidence="3 8">Belongs to the BPG-independent phosphoglycerate mutase family.</text>
</comment>
<evidence type="ECO:0000256" key="9">
    <source>
        <dbReference type="NCBIfam" id="TIGR01307"/>
    </source>
</evidence>
<sequence>MSIKNISKKALLVILDGFGISENTEKNAIRDAKTPTIDKLFKTYPYTNIQAGGVLVGLPKGVVGNSEVGHMNLGAGRAIRQDLVRINESIKKGNLCSQYQLQKLIDTAKKNNNRIHLLGLLSDGGIHSHIEHTKEIIKCLKESGIEVFVHAFMDGRDTPPACGDMYLKDIVGYEGSHFASMQGRSIGMDRDRRWEKIKKSYDMYLGNGDITDLSPMEYLNSEYEAGRTDEFIAPALFNKDYAIKEGDCVFFTNFRPDRAIQLTLAFNYPEFSEFERPFFPAMFLCMTPYIPDEMDLPVLFDKEKLKGTMTEYLSDQGLKQLKIAETEKYAHVTFFFNGGEKEPFAGEDHLLIPSPKEVSTYDEKPQMSAPEVTEKLLAKVSKYDFSVVNFANSDMVGHTGNYEAAVQAIETLDECLAKLYKKCEEEGITMIITADHGNSDQMVHKDGTPHTAHTGALVPFCVVNEKLKDKAFTIAPGEHSLMDVSPTCLYIMGLHQAPSFTGHHIFE</sequence>
<dbReference type="Gene3D" id="3.40.720.10">
    <property type="entry name" value="Alkaline Phosphatase, subunit A"/>
    <property type="match status" value="1"/>
</dbReference>
<dbReference type="NCBIfam" id="TIGR01307">
    <property type="entry name" value="pgm_bpd_ind"/>
    <property type="match status" value="1"/>
</dbReference>
<feature type="binding site" evidence="8">
    <location>
        <position position="328"/>
    </location>
    <ligand>
        <name>substrate</name>
    </ligand>
</feature>
<dbReference type="InterPro" id="IPR017850">
    <property type="entry name" value="Alkaline_phosphatase_core_sf"/>
</dbReference>
<dbReference type="InterPro" id="IPR006124">
    <property type="entry name" value="Metalloenzyme"/>
</dbReference>
<keyword evidence="6 8" id="KW-0464">Manganese</keyword>
<keyword evidence="4 8" id="KW-0479">Metal-binding</keyword>
<feature type="binding site" evidence="8">
    <location>
        <position position="435"/>
    </location>
    <ligand>
        <name>Mn(2+)</name>
        <dbReference type="ChEBI" id="CHEBI:29035"/>
        <label>2</label>
    </ligand>
</feature>
<dbReference type="PIRSF" id="PIRSF001492">
    <property type="entry name" value="IPGAM"/>
    <property type="match status" value="1"/>
</dbReference>
<feature type="binding site" evidence="8">
    <location>
        <position position="66"/>
    </location>
    <ligand>
        <name>Mn(2+)</name>
        <dbReference type="ChEBI" id="CHEBI:29035"/>
        <label>2</label>
    </ligand>
</feature>
<evidence type="ECO:0000256" key="5">
    <source>
        <dbReference type="ARBA" id="ARBA00023152"/>
    </source>
</evidence>
<comment type="caution">
    <text evidence="12">The sequence shown here is derived from an EMBL/GenBank/DDBJ whole genome shotgun (WGS) entry which is preliminary data.</text>
</comment>
<evidence type="ECO:0000313" key="12">
    <source>
        <dbReference type="EMBL" id="RZF22755.1"/>
    </source>
</evidence>
<feature type="binding site" evidence="8">
    <location>
        <position position="394"/>
    </location>
    <ligand>
        <name>Mn(2+)</name>
        <dbReference type="ChEBI" id="CHEBI:29035"/>
        <label>1</label>
    </ligand>
</feature>
<evidence type="ECO:0000256" key="7">
    <source>
        <dbReference type="ARBA" id="ARBA00023235"/>
    </source>
</evidence>
<feature type="binding site" evidence="8">
    <location>
        <position position="16"/>
    </location>
    <ligand>
        <name>Mn(2+)</name>
        <dbReference type="ChEBI" id="CHEBI:29035"/>
        <label>2</label>
    </ligand>
</feature>
<comment type="subunit">
    <text evidence="8">Monomer.</text>
</comment>